<dbReference type="InterPro" id="IPR049489">
    <property type="entry name" value="FabD-like_helical_ins"/>
</dbReference>
<dbReference type="OrthoDB" id="9808564at2"/>
<feature type="domain" description="[Acyl-carrier-protein] S-malonyltransferase-like inserted helical" evidence="1">
    <location>
        <begin position="322"/>
        <end position="401"/>
    </location>
</feature>
<gene>
    <name evidence="2" type="ordered locus">TERTU_2207</name>
</gene>
<evidence type="ECO:0000259" key="1">
    <source>
        <dbReference type="Pfam" id="PF21607"/>
    </source>
</evidence>
<dbReference type="NCBIfam" id="TIGR02814">
    <property type="entry name" value="pfaD_fam"/>
    <property type="match status" value="1"/>
</dbReference>
<dbReference type="Proteomes" id="UP000009080">
    <property type="component" value="Chromosome"/>
</dbReference>
<dbReference type="eggNOG" id="COG2070">
    <property type="taxonomic scope" value="Bacteria"/>
</dbReference>
<dbReference type="EMBL" id="CP001614">
    <property type="protein sequence ID" value="ACR12981.1"/>
    <property type="molecule type" value="Genomic_DNA"/>
</dbReference>
<dbReference type="CDD" id="cd04742">
    <property type="entry name" value="NPD_FabD"/>
    <property type="match status" value="1"/>
</dbReference>
<dbReference type="Gene3D" id="3.20.20.70">
    <property type="entry name" value="Aldolase class I"/>
    <property type="match status" value="2"/>
</dbReference>
<accession>C5BJI6</accession>
<dbReference type="InterPro" id="IPR013785">
    <property type="entry name" value="Aldolase_TIM"/>
</dbReference>
<dbReference type="Pfam" id="PF21607">
    <property type="entry name" value="FabD_helical_ins"/>
    <property type="match status" value="1"/>
</dbReference>
<dbReference type="Pfam" id="PF03060">
    <property type="entry name" value="NMO"/>
    <property type="match status" value="1"/>
</dbReference>
<sequence>MNSIGRTIQLGNRQFMQTYNVRSPYIAGAMYKGIASVDLVCAMAEQSMLSFLGTGGLKMPQVAQSIDEIKRRVGENKPFGMNMLSNFEEPEKEMALIRLYLEKGVSVIEAASYISISDALVYYRLTGASLAPDGQIQCAHRIIGKVSRPEVAMRFLSPPPAEKVQDLLQQGLITPQQAELAPLIPMADDICVEADSGGHTDQGVITVLFPAIRSIADELNLQFGYNQKVRVGAAGGLGTPQAIAAAFMLGADFVVTGSINQCTVEAGVSEDVKDMLEKAQPQDMAIVPAGDMFELGAKVQVLKKGSLFHVRANKLYELYKNYDSLDAIPRDVITKLEKQIFTRSIDEIWQETEAFYLRARPEEVKKAVESPKHKMALVFKWYFIHGTRMALRGERQQRVNYQVQCGPALGSFNQWVKGTELESWRNRHVADIASQLMQGAHDYVNRFMLAEVDAL</sequence>
<name>C5BJI6_TERTT</name>
<keyword evidence="3" id="KW-1185">Reference proteome</keyword>
<dbReference type="SUPFAM" id="SSF51412">
    <property type="entry name" value="Inosine monophosphate dehydrogenase (IMPDH)"/>
    <property type="match status" value="1"/>
</dbReference>
<reference evidence="2 3" key="1">
    <citation type="journal article" date="2009" name="PLoS ONE">
        <title>The complete genome of Teredinibacter turnerae T7901: an intracellular endosymbiont of marine wood-boring bivalves (shipworms).</title>
        <authorList>
            <person name="Yang J.C."/>
            <person name="Madupu R."/>
            <person name="Durkin A.S."/>
            <person name="Ekborg N.A."/>
            <person name="Pedamallu C.S."/>
            <person name="Hostetler J.B."/>
            <person name="Radune D."/>
            <person name="Toms B.S."/>
            <person name="Henrissat B."/>
            <person name="Coutinho P.M."/>
            <person name="Schwarz S."/>
            <person name="Field L."/>
            <person name="Trindade-Silva A.E."/>
            <person name="Soares C.A.G."/>
            <person name="Elshahawi S."/>
            <person name="Hanora A."/>
            <person name="Schmidt E.W."/>
            <person name="Haygood M.G."/>
            <person name="Posfai J."/>
            <person name="Benner J."/>
            <person name="Madinger C."/>
            <person name="Nove J."/>
            <person name="Anton B."/>
            <person name="Chaudhary K."/>
            <person name="Foster J."/>
            <person name="Holman A."/>
            <person name="Kumar S."/>
            <person name="Lessard P.A."/>
            <person name="Luyten Y.A."/>
            <person name="Slatko B."/>
            <person name="Wood N."/>
            <person name="Wu B."/>
            <person name="Teplitski M."/>
            <person name="Mougous J.D."/>
            <person name="Ward N."/>
            <person name="Eisen J.A."/>
            <person name="Badger J.H."/>
            <person name="Distel D.L."/>
        </authorList>
    </citation>
    <scope>NUCLEOTIDE SEQUENCE [LARGE SCALE GENOMIC DNA]</scope>
    <source>
        <strain evidence="3">ATCC 39867 / T7901</strain>
    </source>
</reference>
<organism evidence="2 3">
    <name type="scientific">Teredinibacter turnerae (strain ATCC 39867 / T7901)</name>
    <dbReference type="NCBI Taxonomy" id="377629"/>
    <lineage>
        <taxon>Bacteria</taxon>
        <taxon>Pseudomonadati</taxon>
        <taxon>Pseudomonadota</taxon>
        <taxon>Gammaproteobacteria</taxon>
        <taxon>Cellvibrionales</taxon>
        <taxon>Cellvibrionaceae</taxon>
        <taxon>Teredinibacter</taxon>
    </lineage>
</organism>
<dbReference type="HOGENOM" id="CLU_040029_0_0_6"/>
<evidence type="ECO:0000313" key="3">
    <source>
        <dbReference type="Proteomes" id="UP000009080"/>
    </source>
</evidence>
<dbReference type="KEGG" id="ttu:TERTU_2207"/>
<dbReference type="PANTHER" id="PTHR32332">
    <property type="entry name" value="2-NITROPROPANE DIOXYGENASE"/>
    <property type="match status" value="1"/>
</dbReference>
<dbReference type="AlphaFoldDB" id="C5BJI6"/>
<evidence type="ECO:0000313" key="2">
    <source>
        <dbReference type="EMBL" id="ACR12981.1"/>
    </source>
</evidence>
<dbReference type="STRING" id="377629.TERTU_2207"/>
<dbReference type="InterPro" id="IPR014179">
    <property type="entry name" value="PfaD-like_TIM-barrel"/>
</dbReference>
<dbReference type="RefSeq" id="WP_015819094.1">
    <property type="nucleotide sequence ID" value="NC_012997.1"/>
</dbReference>
<protein>
    <submittedName>
        <fullName evidence="2">PfaD family protein</fullName>
    </submittedName>
</protein>
<proteinExistence type="predicted"/>
<dbReference type="PANTHER" id="PTHR32332:SF20">
    <property type="entry name" value="2-NITROPROPANE DIOXYGENASE-LIKE PROTEIN"/>
    <property type="match status" value="1"/>
</dbReference>